<dbReference type="GO" id="GO:0006352">
    <property type="term" value="P:DNA-templated transcription initiation"/>
    <property type="evidence" value="ECO:0007669"/>
    <property type="project" value="InterPro"/>
</dbReference>
<dbReference type="InterPro" id="IPR050239">
    <property type="entry name" value="Sigma-70_RNA_pol_init_factors"/>
</dbReference>
<dbReference type="Pfam" id="PF04545">
    <property type="entry name" value="Sigma70_r4"/>
    <property type="match status" value="1"/>
</dbReference>
<dbReference type="InterPro" id="IPR007759">
    <property type="entry name" value="Asxl_HARE-HTH"/>
</dbReference>
<name>A0A0G0VJX3_9BACT</name>
<dbReference type="PROSITE" id="PS51913">
    <property type="entry name" value="HTH_HARE"/>
    <property type="match status" value="1"/>
</dbReference>
<feature type="domain" description="HTH HARE-type" evidence="2">
    <location>
        <begin position="224"/>
        <end position="288"/>
    </location>
</feature>
<dbReference type="Proteomes" id="UP000033903">
    <property type="component" value="Unassembled WGS sequence"/>
</dbReference>
<comment type="caution">
    <text evidence="3">The sequence shown here is derived from an EMBL/GenBank/DDBJ whole genome shotgun (WGS) entry which is preliminary data.</text>
</comment>
<accession>A0A0G0VJX3</accession>
<evidence type="ECO:0000313" key="3">
    <source>
        <dbReference type="EMBL" id="KKS01169.1"/>
    </source>
</evidence>
<dbReference type="PRINTS" id="PR00046">
    <property type="entry name" value="SIGMA70FCT"/>
</dbReference>
<evidence type="ECO:0000259" key="2">
    <source>
        <dbReference type="PROSITE" id="PS51913"/>
    </source>
</evidence>
<dbReference type="SUPFAM" id="SSF88659">
    <property type="entry name" value="Sigma3 and sigma4 domains of RNA polymerase sigma factors"/>
    <property type="match status" value="1"/>
</dbReference>
<keyword evidence="1" id="KW-0804">Transcription</keyword>
<proteinExistence type="predicted"/>
<reference evidence="3 4" key="1">
    <citation type="journal article" date="2015" name="Nature">
        <title>rRNA introns, odd ribosomes, and small enigmatic genomes across a large radiation of phyla.</title>
        <authorList>
            <person name="Brown C.T."/>
            <person name="Hug L.A."/>
            <person name="Thomas B.C."/>
            <person name="Sharon I."/>
            <person name="Castelle C.J."/>
            <person name="Singh A."/>
            <person name="Wilkins M.J."/>
            <person name="Williams K.H."/>
            <person name="Banfield J.F."/>
        </authorList>
    </citation>
    <scope>NUCLEOTIDE SEQUENCE [LARGE SCALE GENOMIC DNA]</scope>
</reference>
<dbReference type="Gene3D" id="1.10.10.10">
    <property type="entry name" value="Winged helix-like DNA-binding domain superfamily/Winged helix DNA-binding domain"/>
    <property type="match status" value="1"/>
</dbReference>
<dbReference type="AlphaFoldDB" id="A0A0G0VJX3"/>
<dbReference type="Gene3D" id="1.10.10.1250">
    <property type="entry name" value="RNA polymerase, subunit delta, N-terminal domain"/>
    <property type="match status" value="1"/>
</dbReference>
<organism evidence="3 4">
    <name type="scientific">Candidatus Yanofskybacteria bacterium GW2011_GWA2_41_22</name>
    <dbReference type="NCBI Taxonomy" id="1619023"/>
    <lineage>
        <taxon>Bacteria</taxon>
        <taxon>Candidatus Yanofskyibacteriota</taxon>
    </lineage>
</organism>
<dbReference type="InterPro" id="IPR013324">
    <property type="entry name" value="RNA_pol_sigma_r3/r4-like"/>
</dbReference>
<dbReference type="PANTHER" id="PTHR30603">
    <property type="entry name" value="RNA POLYMERASE SIGMA FACTOR RPO"/>
    <property type="match status" value="1"/>
</dbReference>
<dbReference type="EMBL" id="LCBA01000010">
    <property type="protein sequence ID" value="KKS01169.1"/>
    <property type="molecule type" value="Genomic_DNA"/>
</dbReference>
<dbReference type="InterPro" id="IPR036388">
    <property type="entry name" value="WH-like_DNA-bd_sf"/>
</dbReference>
<protein>
    <submittedName>
        <fullName evidence="3">RNA polymerase sigma factor</fullName>
    </submittedName>
</protein>
<sequence length="353" mass="39177">MGSNNNNLILKTVANLLKNLSSRNKDIISRRFGLKKGRKETLESIGRSYGITRERVRQIEEFILKQLRESSKNDSEVDQFVSLAQNFVNKNGGVIKERDLFKSFSGNEQDAAANSLLVLLLALRNSPMKFAENDSFNAFWAIDDARATAFKNTASSLENILAKNKKPVSDSNFSSLITKYSVAGFDGGELIPSHLGAFLGISKNVGKNIYNEIGLINWPEIKPRGVKDKAYLVLKKANAPKHFGDIAKCINIANFSGKKANTQTVHNELIKDGRFVLVGRGMYALSEWGYKAGTVKDVLIDILKNSSKPIHKTALLTSVMNARMVKENTILLNLQDSKVFAKNEDGTYTLRKA</sequence>
<evidence type="ECO:0000256" key="1">
    <source>
        <dbReference type="ARBA" id="ARBA00023163"/>
    </source>
</evidence>
<gene>
    <name evidence="3" type="ORF">UU54_C0010G0011</name>
</gene>
<dbReference type="GO" id="GO:0003700">
    <property type="term" value="F:DNA-binding transcription factor activity"/>
    <property type="evidence" value="ECO:0007669"/>
    <property type="project" value="InterPro"/>
</dbReference>
<dbReference type="CDD" id="cd06171">
    <property type="entry name" value="Sigma70_r4"/>
    <property type="match status" value="1"/>
</dbReference>
<dbReference type="InterPro" id="IPR038087">
    <property type="entry name" value="RNAP_delta_N_dom_sf"/>
</dbReference>
<dbReference type="InterPro" id="IPR000943">
    <property type="entry name" value="RNA_pol_sigma70"/>
</dbReference>
<dbReference type="PANTHER" id="PTHR30603:SF47">
    <property type="entry name" value="RNA POLYMERASE SIGMA FACTOR SIGD, CHLOROPLASTIC"/>
    <property type="match status" value="1"/>
</dbReference>
<dbReference type="InterPro" id="IPR007630">
    <property type="entry name" value="RNA_pol_sigma70_r4"/>
</dbReference>
<evidence type="ECO:0000313" key="4">
    <source>
        <dbReference type="Proteomes" id="UP000033903"/>
    </source>
</evidence>